<name>A0A1G8JAU1_9HYPH</name>
<dbReference type="NCBIfam" id="NF004627">
    <property type="entry name" value="PRK05968.1"/>
    <property type="match status" value="1"/>
</dbReference>
<keyword evidence="2 3" id="KW-0663">Pyridoxal phosphate</keyword>
<feature type="modified residue" description="N6-(pyridoxal phosphate)lysine" evidence="3">
    <location>
        <position position="207"/>
    </location>
</feature>
<dbReference type="InterPro" id="IPR015424">
    <property type="entry name" value="PyrdxlP-dep_Trfase"/>
</dbReference>
<evidence type="ECO:0000256" key="3">
    <source>
        <dbReference type="PIRSR" id="PIRSR001434-2"/>
    </source>
</evidence>
<dbReference type="PANTHER" id="PTHR11808:SF80">
    <property type="entry name" value="CYSTATHIONINE GAMMA-LYASE"/>
    <property type="match status" value="1"/>
</dbReference>
<proteinExistence type="inferred from homology"/>
<comment type="similarity">
    <text evidence="4">Belongs to the trans-sulfuration enzymes family.</text>
</comment>
<dbReference type="FunFam" id="3.40.640.10:FF:000046">
    <property type="entry name" value="Cystathionine gamma-lyase"/>
    <property type="match status" value="1"/>
</dbReference>
<dbReference type="RefSeq" id="WP_091590568.1">
    <property type="nucleotide sequence ID" value="NZ_FNEE01000001.1"/>
</dbReference>
<dbReference type="GO" id="GO:0005737">
    <property type="term" value="C:cytoplasm"/>
    <property type="evidence" value="ECO:0007669"/>
    <property type="project" value="TreeGrafter"/>
</dbReference>
<dbReference type="Pfam" id="PF01053">
    <property type="entry name" value="Cys_Met_Meta_PP"/>
    <property type="match status" value="1"/>
</dbReference>
<dbReference type="GO" id="GO:0019346">
    <property type="term" value="P:transsulfuration"/>
    <property type="evidence" value="ECO:0007669"/>
    <property type="project" value="InterPro"/>
</dbReference>
<dbReference type="AlphaFoldDB" id="A0A1G8JAU1"/>
<evidence type="ECO:0000313" key="5">
    <source>
        <dbReference type="EMBL" id="SDI28394.1"/>
    </source>
</evidence>
<keyword evidence="6" id="KW-1185">Reference proteome</keyword>
<dbReference type="PANTHER" id="PTHR11808">
    <property type="entry name" value="TRANS-SULFURATION ENZYME FAMILY MEMBER"/>
    <property type="match status" value="1"/>
</dbReference>
<accession>A0A1G8JAU1</accession>
<dbReference type="PIRSF" id="PIRSF001434">
    <property type="entry name" value="CGS"/>
    <property type="match status" value="1"/>
</dbReference>
<dbReference type="Proteomes" id="UP000198894">
    <property type="component" value="Unassembled WGS sequence"/>
</dbReference>
<gene>
    <name evidence="5" type="ORF">SAMN05428953_101657</name>
</gene>
<sequence length="391" mass="42475">MNGPDFFDQASLIAAHDEGNAFDAVVPPIVQTSLFTFSNYDEMLETYRGEKVRPTYTRGLNPTVRMFEEMLAKLEGAEDAIGFASGMSAISSAVLSFVEPGDRIVAVRHIYPDAFRLFGTLLARMRIEVTYVDGRDEAAVASALPGARLFYMESPTSWVMETHDIGALAALAKSRGIPTIIDNSWASPVFQRPLSLGVDVVVHSASKYLGGHSDVVAGVVAGSKELIGRIRGEAYPYLGGKLSPFDAWLLIRGLRTLPIRMRAHQASGLEIARRLRDHPIVERVCHPGLANLLPAGLTGTSGLFSFVFRDGIDIRTFADRLKLFKLGVSWGGHESLIVPGEVVLQQKTQPNSAMAFGVHPRSVRLHVGLEGTEALWSDLETAIDAASAEKT</sequence>
<dbReference type="InterPro" id="IPR015422">
    <property type="entry name" value="PyrdxlP-dep_Trfase_small"/>
</dbReference>
<dbReference type="Gene3D" id="3.90.1150.10">
    <property type="entry name" value="Aspartate Aminotransferase, domain 1"/>
    <property type="match status" value="1"/>
</dbReference>
<dbReference type="InterPro" id="IPR015421">
    <property type="entry name" value="PyrdxlP-dep_Trfase_major"/>
</dbReference>
<evidence type="ECO:0000313" key="6">
    <source>
        <dbReference type="Proteomes" id="UP000198894"/>
    </source>
</evidence>
<comment type="cofactor">
    <cofactor evidence="1 4">
        <name>pyridoxal 5'-phosphate</name>
        <dbReference type="ChEBI" id="CHEBI:597326"/>
    </cofactor>
</comment>
<reference evidence="6" key="1">
    <citation type="submission" date="2016-10" db="EMBL/GenBank/DDBJ databases">
        <authorList>
            <person name="Varghese N."/>
            <person name="Submissions S."/>
        </authorList>
    </citation>
    <scope>NUCLEOTIDE SEQUENCE [LARGE SCALE GENOMIC DNA]</scope>
    <source>
        <strain evidence="6">CGMCC 1.11022</strain>
    </source>
</reference>
<dbReference type="CDD" id="cd00614">
    <property type="entry name" value="CGS_like"/>
    <property type="match status" value="1"/>
</dbReference>
<dbReference type="GO" id="GO:0016846">
    <property type="term" value="F:carbon-sulfur lyase activity"/>
    <property type="evidence" value="ECO:0007669"/>
    <property type="project" value="TreeGrafter"/>
</dbReference>
<dbReference type="GO" id="GO:0030170">
    <property type="term" value="F:pyridoxal phosphate binding"/>
    <property type="evidence" value="ECO:0007669"/>
    <property type="project" value="InterPro"/>
</dbReference>
<evidence type="ECO:0000256" key="4">
    <source>
        <dbReference type="RuleBase" id="RU362118"/>
    </source>
</evidence>
<dbReference type="InterPro" id="IPR000277">
    <property type="entry name" value="Cys/Met-Metab_PyrdxlP-dep_enz"/>
</dbReference>
<evidence type="ECO:0000256" key="2">
    <source>
        <dbReference type="ARBA" id="ARBA00022898"/>
    </source>
</evidence>
<protein>
    <submittedName>
        <fullName evidence="5">Cystathionine beta-lyase/cystathionine gamma-synthase</fullName>
    </submittedName>
</protein>
<evidence type="ECO:0000256" key="1">
    <source>
        <dbReference type="ARBA" id="ARBA00001933"/>
    </source>
</evidence>
<dbReference type="EMBL" id="FNEE01000001">
    <property type="protein sequence ID" value="SDI28394.1"/>
    <property type="molecule type" value="Genomic_DNA"/>
</dbReference>
<dbReference type="SUPFAM" id="SSF53383">
    <property type="entry name" value="PLP-dependent transferases"/>
    <property type="match status" value="1"/>
</dbReference>
<keyword evidence="5" id="KW-0456">Lyase</keyword>
<dbReference type="Gene3D" id="3.40.640.10">
    <property type="entry name" value="Type I PLP-dependent aspartate aminotransferase-like (Major domain)"/>
    <property type="match status" value="1"/>
</dbReference>
<organism evidence="5 6">
    <name type="scientific">Mesorhizobium muleiense</name>
    <dbReference type="NCBI Taxonomy" id="1004279"/>
    <lineage>
        <taxon>Bacteria</taxon>
        <taxon>Pseudomonadati</taxon>
        <taxon>Pseudomonadota</taxon>
        <taxon>Alphaproteobacteria</taxon>
        <taxon>Hyphomicrobiales</taxon>
        <taxon>Phyllobacteriaceae</taxon>
        <taxon>Mesorhizobium</taxon>
    </lineage>
</organism>